<evidence type="ECO:0000256" key="10">
    <source>
        <dbReference type="ARBA" id="ARBA00022917"/>
    </source>
</evidence>
<dbReference type="GO" id="GO:0140096">
    <property type="term" value="F:catalytic activity, acting on a protein"/>
    <property type="evidence" value="ECO:0007669"/>
    <property type="project" value="UniProtKB-ARBA"/>
</dbReference>
<dbReference type="SUPFAM" id="SSF55681">
    <property type="entry name" value="Class II aaRS and biotin synthetases"/>
    <property type="match status" value="1"/>
</dbReference>
<keyword evidence="15" id="KW-0175">Coiled coil</keyword>
<comment type="subcellular location">
    <subcellularLocation>
        <location evidence="14">Cytoplasm</location>
    </subcellularLocation>
</comment>
<comment type="similarity">
    <text evidence="1 14">Belongs to the class-II aminoacyl-tRNA synthetase family.</text>
</comment>
<dbReference type="OrthoDB" id="9803884at2"/>
<keyword evidence="7 14" id="KW-0862">Zinc</keyword>
<evidence type="ECO:0000256" key="5">
    <source>
        <dbReference type="ARBA" id="ARBA00022723"/>
    </source>
</evidence>
<evidence type="ECO:0000256" key="1">
    <source>
        <dbReference type="ARBA" id="ARBA00008226"/>
    </source>
</evidence>
<dbReference type="InterPro" id="IPR009000">
    <property type="entry name" value="Transl_B-barrel_sf"/>
</dbReference>
<dbReference type="GO" id="GO:0002161">
    <property type="term" value="F:aminoacyl-tRNA deacylase activity"/>
    <property type="evidence" value="ECO:0007669"/>
    <property type="project" value="TreeGrafter"/>
</dbReference>
<dbReference type="RefSeq" id="WP_091233122.1">
    <property type="nucleotide sequence ID" value="NZ_FNBG01000021.1"/>
</dbReference>
<dbReference type="GO" id="GO:0000049">
    <property type="term" value="F:tRNA binding"/>
    <property type="evidence" value="ECO:0007669"/>
    <property type="project" value="UniProtKB-KW"/>
</dbReference>
<sequence length="874" mass="96215">MKASEIRSKWLEFFASKGHKIEPSASLVPHNDPSLLWINAGMAPLKQYFDGRVKPENPRLTNSQKCIRTNDIENVGKTRRHHTFFEMLGNFSIGDYFKEEAITWAWEFLTGKEWIGFDPERLSVTVYPEDEEAYKFWNEKVGLPAERIIKLEDNFWDIGEGPCGPCTEIFYDRGEAYGDLSDPECYPGGENERFLEVWNLVFSQFNHNKDGSYTPLPNKNIDTGAGLERFASILQDVNSNFDTDLFQPIIAKTALLAGVKYGEKEETDVAFKVIADHIRTVAFAVADGVLPSNEGRGYVIRRLLRRAVRYGKVLGLDKPFMFGLVETVGDIMGTYYTDVVAKRDFIEKVIHAEEERFHETLSDGLVILFNMSEEAKAEGRTVINGADAFKLYDTYGFPLDLTEDFAAEHGLGVDSEGFEAAMEEQRERARAARHDSGSMKVQGGALSDFTTKTEFVGYNELEINTKIVAIVADDQFVDTLSEGQSGQVVLAETPFYAESGGQVSDQGIIRSDAGIADVEGLFKAPHGQHVHHVTVTSGELRVDAVVTAVVNRELRRDIVKNHTATHLLHKALKETLGEHVNQAGSLVEPQRLRFDFSHLGSISPEELVEIERRVNEQIWNALDVVIDLKPIDEAKSMGAMALFGEKYGDIVRVVQVGGYSLELCGGCHVSNTSEIGLFKLISESGIGSGVRRIEAVTGKGAYLFMDGQLDLLKQSAVLLKSNVTDVPKRIEALYAQLKELGRENESLQSKLSTIEAGELTSQVVTIGSTKLLPAQVHVGSMDALRGIADELKVKLPDTVLVLGATMEDKVNFVVVVPQEQVKQGLHAGKLVKEVAAICGGGGGGRPDMAQAGGKDASKLEAALKHAEQLIAAQV</sequence>
<evidence type="ECO:0000256" key="14">
    <source>
        <dbReference type="HAMAP-Rule" id="MF_00036"/>
    </source>
</evidence>
<dbReference type="SUPFAM" id="SSF55186">
    <property type="entry name" value="ThrRS/AlaRS common domain"/>
    <property type="match status" value="1"/>
</dbReference>
<evidence type="ECO:0000256" key="4">
    <source>
        <dbReference type="ARBA" id="ARBA00022598"/>
    </source>
</evidence>
<dbReference type="InterPro" id="IPR050058">
    <property type="entry name" value="Ala-tRNA_ligase"/>
</dbReference>
<protein>
    <recommendedName>
        <fullName evidence="14">Alanine--tRNA ligase</fullName>
        <ecNumber evidence="14">6.1.1.7</ecNumber>
    </recommendedName>
    <alternativeName>
        <fullName evidence="14">Alanyl-tRNA synthetase</fullName>
        <shortName evidence="14">AlaRS</shortName>
    </alternativeName>
</protein>
<keyword evidence="11 14" id="KW-0030">Aminoacyl-tRNA synthetase</keyword>
<dbReference type="SUPFAM" id="SSF101353">
    <property type="entry name" value="Putative anticodon-binding domain of alanyl-tRNA synthetase (AlaRS)"/>
    <property type="match status" value="1"/>
</dbReference>
<dbReference type="GO" id="GO:0004813">
    <property type="term" value="F:alanine-tRNA ligase activity"/>
    <property type="evidence" value="ECO:0007669"/>
    <property type="project" value="UniProtKB-UniRule"/>
</dbReference>
<comment type="domain">
    <text evidence="14">Consists of three domains; the N-terminal catalytic domain, the editing domain and the C-terminal C-Ala domain. The editing domain removes incorrectly charged amino acids, while the C-Ala domain, along with tRNA(Ala), serves as a bridge to cooperatively bring together the editing and aminoacylation centers thus stimulating deacylation of misacylated tRNAs.</text>
</comment>
<dbReference type="STRING" id="670482.SAMN04488542_12161"/>
<keyword evidence="9 14" id="KW-0694">RNA-binding</keyword>
<dbReference type="InterPro" id="IPR023033">
    <property type="entry name" value="Ala_tRNA_ligase_euk/bac"/>
</dbReference>
<dbReference type="NCBIfam" id="TIGR00344">
    <property type="entry name" value="alaS"/>
    <property type="match status" value="1"/>
</dbReference>
<keyword evidence="2 14" id="KW-0963">Cytoplasm</keyword>
<dbReference type="FunFam" id="3.30.54.20:FF:000001">
    <property type="entry name" value="Alanine--tRNA ligase"/>
    <property type="match status" value="1"/>
</dbReference>
<feature type="domain" description="Alanyl-transfer RNA synthetases family profile" evidence="16">
    <location>
        <begin position="1"/>
        <end position="707"/>
    </location>
</feature>
<keyword evidence="3 14" id="KW-0820">tRNA-binding</keyword>
<feature type="binding site" evidence="14">
    <location>
        <position position="562"/>
    </location>
    <ligand>
        <name>Zn(2+)</name>
        <dbReference type="ChEBI" id="CHEBI:29105"/>
    </ligand>
</feature>
<dbReference type="Pfam" id="PF07973">
    <property type="entry name" value="tRNA_SAD"/>
    <property type="match status" value="1"/>
</dbReference>
<dbReference type="CDD" id="cd00673">
    <property type="entry name" value="AlaRS_core"/>
    <property type="match status" value="1"/>
</dbReference>
<gene>
    <name evidence="14" type="primary">alaS</name>
    <name evidence="17" type="ORF">SAMN04488542_12161</name>
</gene>
<dbReference type="GO" id="GO:0005524">
    <property type="term" value="F:ATP binding"/>
    <property type="evidence" value="ECO:0007669"/>
    <property type="project" value="UniProtKB-UniRule"/>
</dbReference>
<dbReference type="FunFam" id="3.30.980.10:FF:000004">
    <property type="entry name" value="Alanine--tRNA ligase, cytoplasmic"/>
    <property type="match status" value="1"/>
</dbReference>
<organism evidence="17 18">
    <name type="scientific">Fontibacillus panacisegetis</name>
    <dbReference type="NCBI Taxonomy" id="670482"/>
    <lineage>
        <taxon>Bacteria</taxon>
        <taxon>Bacillati</taxon>
        <taxon>Bacillota</taxon>
        <taxon>Bacilli</taxon>
        <taxon>Bacillales</taxon>
        <taxon>Paenibacillaceae</taxon>
        <taxon>Fontibacillus</taxon>
    </lineage>
</organism>
<keyword evidence="18" id="KW-1185">Reference proteome</keyword>
<dbReference type="EC" id="6.1.1.7" evidence="14"/>
<dbReference type="InterPro" id="IPR018164">
    <property type="entry name" value="Ala-tRNA-synth_IIc_N"/>
</dbReference>
<dbReference type="FunFam" id="3.10.310.40:FF:000001">
    <property type="entry name" value="Alanine--tRNA ligase"/>
    <property type="match status" value="1"/>
</dbReference>
<reference evidence="17 18" key="1">
    <citation type="submission" date="2016-10" db="EMBL/GenBank/DDBJ databases">
        <authorList>
            <person name="de Groot N.N."/>
        </authorList>
    </citation>
    <scope>NUCLEOTIDE SEQUENCE [LARGE SCALE GENOMIC DNA]</scope>
    <source>
        <strain evidence="17 18">DSM 28129</strain>
    </source>
</reference>
<evidence type="ECO:0000313" key="18">
    <source>
        <dbReference type="Proteomes" id="UP000198972"/>
    </source>
</evidence>
<dbReference type="AlphaFoldDB" id="A0A1G7QB22"/>
<feature type="binding site" evidence="14">
    <location>
        <position position="668"/>
    </location>
    <ligand>
        <name>Zn(2+)</name>
        <dbReference type="ChEBI" id="CHEBI:29105"/>
    </ligand>
</feature>
<evidence type="ECO:0000256" key="9">
    <source>
        <dbReference type="ARBA" id="ARBA00022884"/>
    </source>
</evidence>
<feature type="coiled-coil region" evidence="15">
    <location>
        <begin position="730"/>
        <end position="757"/>
    </location>
</feature>
<comment type="catalytic activity">
    <reaction evidence="13 14">
        <text>tRNA(Ala) + L-alanine + ATP = L-alanyl-tRNA(Ala) + AMP + diphosphate</text>
        <dbReference type="Rhea" id="RHEA:12540"/>
        <dbReference type="Rhea" id="RHEA-COMP:9657"/>
        <dbReference type="Rhea" id="RHEA-COMP:9923"/>
        <dbReference type="ChEBI" id="CHEBI:30616"/>
        <dbReference type="ChEBI" id="CHEBI:33019"/>
        <dbReference type="ChEBI" id="CHEBI:57972"/>
        <dbReference type="ChEBI" id="CHEBI:78442"/>
        <dbReference type="ChEBI" id="CHEBI:78497"/>
        <dbReference type="ChEBI" id="CHEBI:456215"/>
        <dbReference type="EC" id="6.1.1.7"/>
    </reaction>
</comment>
<feature type="binding site" evidence="14">
    <location>
        <position position="664"/>
    </location>
    <ligand>
        <name>Zn(2+)</name>
        <dbReference type="ChEBI" id="CHEBI:29105"/>
    </ligand>
</feature>
<keyword evidence="10 14" id="KW-0648">Protein biosynthesis</keyword>
<evidence type="ECO:0000256" key="12">
    <source>
        <dbReference type="ARBA" id="ARBA00024779"/>
    </source>
</evidence>
<dbReference type="Gene3D" id="6.10.250.550">
    <property type="match status" value="1"/>
</dbReference>
<dbReference type="PROSITE" id="PS50860">
    <property type="entry name" value="AA_TRNA_LIGASE_II_ALA"/>
    <property type="match status" value="1"/>
</dbReference>
<dbReference type="SMART" id="SM00863">
    <property type="entry name" value="tRNA_SAD"/>
    <property type="match status" value="1"/>
</dbReference>
<dbReference type="Gene3D" id="2.40.30.130">
    <property type="match status" value="1"/>
</dbReference>
<dbReference type="InterPro" id="IPR018163">
    <property type="entry name" value="Thr/Ala-tRNA-synth_IIc_edit"/>
</dbReference>
<dbReference type="HAMAP" id="MF_00036_B">
    <property type="entry name" value="Ala_tRNA_synth_B"/>
    <property type="match status" value="1"/>
</dbReference>
<dbReference type="GO" id="GO:0008270">
    <property type="term" value="F:zinc ion binding"/>
    <property type="evidence" value="ECO:0007669"/>
    <property type="project" value="UniProtKB-UniRule"/>
</dbReference>
<dbReference type="SUPFAM" id="SSF50447">
    <property type="entry name" value="Translation proteins"/>
    <property type="match status" value="1"/>
</dbReference>
<dbReference type="FunFam" id="2.40.30.130:FF:000001">
    <property type="entry name" value="Alanine--tRNA ligase"/>
    <property type="match status" value="1"/>
</dbReference>
<evidence type="ECO:0000256" key="3">
    <source>
        <dbReference type="ARBA" id="ARBA00022555"/>
    </source>
</evidence>
<dbReference type="Gene3D" id="3.30.930.10">
    <property type="entry name" value="Bira Bifunctional Protein, Domain 2"/>
    <property type="match status" value="1"/>
</dbReference>
<dbReference type="InterPro" id="IPR003156">
    <property type="entry name" value="DHHA1_dom"/>
</dbReference>
<dbReference type="Gene3D" id="3.10.310.40">
    <property type="match status" value="1"/>
</dbReference>
<dbReference type="PANTHER" id="PTHR11777:SF9">
    <property type="entry name" value="ALANINE--TRNA LIGASE, CYTOPLASMIC"/>
    <property type="match status" value="1"/>
</dbReference>
<evidence type="ECO:0000259" key="16">
    <source>
        <dbReference type="PROSITE" id="PS50860"/>
    </source>
</evidence>
<evidence type="ECO:0000256" key="15">
    <source>
        <dbReference type="SAM" id="Coils"/>
    </source>
</evidence>
<evidence type="ECO:0000256" key="11">
    <source>
        <dbReference type="ARBA" id="ARBA00023146"/>
    </source>
</evidence>
<dbReference type="InterPro" id="IPR018162">
    <property type="entry name" value="Ala-tRNA-ligase_IIc_anticod-bd"/>
</dbReference>
<comment type="cofactor">
    <cofactor evidence="14">
        <name>Zn(2+)</name>
        <dbReference type="ChEBI" id="CHEBI:29105"/>
    </cofactor>
    <text evidence="14">Binds 1 zinc ion per subunit.</text>
</comment>
<evidence type="ECO:0000256" key="6">
    <source>
        <dbReference type="ARBA" id="ARBA00022741"/>
    </source>
</evidence>
<dbReference type="Pfam" id="PF01411">
    <property type="entry name" value="tRNA-synt_2c"/>
    <property type="match status" value="1"/>
</dbReference>
<evidence type="ECO:0000256" key="2">
    <source>
        <dbReference type="ARBA" id="ARBA00022490"/>
    </source>
</evidence>
<dbReference type="PRINTS" id="PR00980">
    <property type="entry name" value="TRNASYNTHALA"/>
</dbReference>
<evidence type="ECO:0000313" key="17">
    <source>
        <dbReference type="EMBL" id="SDF94780.1"/>
    </source>
</evidence>
<comment type="function">
    <text evidence="12 14">Catalyzes the attachment of alanine to tRNA(Ala) in a two-step reaction: alanine is first activated by ATP to form Ala-AMP and then transferred to the acceptor end of tRNA(Ala). Also edits incorrectly charged Ser-tRNA(Ala) and Gly-tRNA(Ala) via its editing domain.</text>
</comment>
<dbReference type="InterPro" id="IPR045864">
    <property type="entry name" value="aa-tRNA-synth_II/BPL/LPL"/>
</dbReference>
<accession>A0A1G7QB22</accession>
<dbReference type="Pfam" id="PF02272">
    <property type="entry name" value="DHHA1"/>
    <property type="match status" value="1"/>
</dbReference>
<feature type="binding site" evidence="14">
    <location>
        <position position="566"/>
    </location>
    <ligand>
        <name>Zn(2+)</name>
        <dbReference type="ChEBI" id="CHEBI:29105"/>
    </ligand>
</feature>
<keyword evidence="8 14" id="KW-0067">ATP-binding</keyword>
<name>A0A1G7QB22_9BACL</name>
<dbReference type="GO" id="GO:0016740">
    <property type="term" value="F:transferase activity"/>
    <property type="evidence" value="ECO:0007669"/>
    <property type="project" value="UniProtKB-ARBA"/>
</dbReference>
<dbReference type="FunFam" id="3.30.930.10:FF:000046">
    <property type="entry name" value="Alanine--tRNA ligase"/>
    <property type="match status" value="1"/>
</dbReference>
<evidence type="ECO:0000256" key="8">
    <source>
        <dbReference type="ARBA" id="ARBA00022840"/>
    </source>
</evidence>
<proteinExistence type="inferred from homology"/>
<keyword evidence="5 14" id="KW-0479">Metal-binding</keyword>
<evidence type="ECO:0000256" key="7">
    <source>
        <dbReference type="ARBA" id="ARBA00022833"/>
    </source>
</evidence>
<dbReference type="InterPro" id="IPR018165">
    <property type="entry name" value="Ala-tRNA-synth_IIc_core"/>
</dbReference>
<dbReference type="PANTHER" id="PTHR11777">
    <property type="entry name" value="ALANYL-TRNA SYNTHETASE"/>
    <property type="match status" value="1"/>
</dbReference>
<dbReference type="GO" id="GO:0006419">
    <property type="term" value="P:alanyl-tRNA aminoacylation"/>
    <property type="evidence" value="ECO:0007669"/>
    <property type="project" value="UniProtKB-UniRule"/>
</dbReference>
<dbReference type="InterPro" id="IPR012947">
    <property type="entry name" value="tRNA_SAD"/>
</dbReference>
<keyword evidence="6 14" id="KW-0547">Nucleotide-binding</keyword>
<dbReference type="GO" id="GO:0005829">
    <property type="term" value="C:cytosol"/>
    <property type="evidence" value="ECO:0007669"/>
    <property type="project" value="TreeGrafter"/>
</dbReference>
<keyword evidence="4 14" id="KW-0436">Ligase</keyword>
<dbReference type="EMBL" id="FNBG01000021">
    <property type="protein sequence ID" value="SDF94780.1"/>
    <property type="molecule type" value="Genomic_DNA"/>
</dbReference>
<dbReference type="Gene3D" id="3.30.980.10">
    <property type="entry name" value="Threonyl-trna Synthetase, Chain A, domain 2"/>
    <property type="match status" value="1"/>
</dbReference>
<evidence type="ECO:0000256" key="13">
    <source>
        <dbReference type="ARBA" id="ARBA00048300"/>
    </source>
</evidence>
<dbReference type="Gene3D" id="3.30.54.20">
    <property type="match status" value="1"/>
</dbReference>
<dbReference type="InterPro" id="IPR002318">
    <property type="entry name" value="Ala-tRNA-lgiase_IIc"/>
</dbReference>
<dbReference type="Proteomes" id="UP000198972">
    <property type="component" value="Unassembled WGS sequence"/>
</dbReference>